<name>A0A383RD69_PAEAL</name>
<evidence type="ECO:0000313" key="4">
    <source>
        <dbReference type="EMBL" id="SYX84522.1"/>
    </source>
</evidence>
<feature type="region of interest" description="Disordered" evidence="1">
    <location>
        <begin position="24"/>
        <end position="84"/>
    </location>
</feature>
<protein>
    <recommendedName>
        <fullName evidence="3">GerMN domain-containing protein</fullName>
    </recommendedName>
</protein>
<feature type="domain" description="GerMN" evidence="3">
    <location>
        <begin position="98"/>
        <end position="192"/>
    </location>
</feature>
<sequence length="208" mass="23056">MKTRKWWALAAAVLSITIISACGAKPTTNGAAQPEQPTAEQPTTEQPTTEQPHEEKPSDDTTKSEQPTTDKGQETKSEKQEKSLDVFVSDDQLMELKSYKKTIQFSNDEEKYQAALQALKASDNDKDIPLWEKIDFKSVKMDEGTLVIDIHIPEEGHLGAGGEAFALDALTKTLFQFDEVKAIDILVDGKSEESLMGHVTLKHPIKRS</sequence>
<feature type="signal peptide" evidence="2">
    <location>
        <begin position="1"/>
        <end position="24"/>
    </location>
</feature>
<dbReference type="EMBL" id="LS992241">
    <property type="protein sequence ID" value="SYX84522.1"/>
    <property type="molecule type" value="Genomic_DNA"/>
</dbReference>
<reference evidence="5" key="1">
    <citation type="submission" date="2018-08" db="EMBL/GenBank/DDBJ databases">
        <authorList>
            <person name="Chevrot R."/>
        </authorList>
    </citation>
    <scope>NUCLEOTIDE SEQUENCE [LARGE SCALE GENOMIC DNA]</scope>
</reference>
<accession>A0A383RD69</accession>
<evidence type="ECO:0000256" key="2">
    <source>
        <dbReference type="SAM" id="SignalP"/>
    </source>
</evidence>
<dbReference type="InterPro" id="IPR019606">
    <property type="entry name" value="GerMN"/>
</dbReference>
<feature type="compositionally biased region" description="Basic and acidic residues" evidence="1">
    <location>
        <begin position="51"/>
        <end position="63"/>
    </location>
</feature>
<evidence type="ECO:0000313" key="5">
    <source>
        <dbReference type="Proteomes" id="UP000304148"/>
    </source>
</evidence>
<feature type="chain" id="PRO_5039675029" description="GerMN domain-containing protein" evidence="2">
    <location>
        <begin position="25"/>
        <end position="208"/>
    </location>
</feature>
<organism evidence="4 5">
    <name type="scientific">Paenibacillus alvei</name>
    <name type="common">Bacillus alvei</name>
    <dbReference type="NCBI Taxonomy" id="44250"/>
    <lineage>
        <taxon>Bacteria</taxon>
        <taxon>Bacillati</taxon>
        <taxon>Bacillota</taxon>
        <taxon>Bacilli</taxon>
        <taxon>Bacillales</taxon>
        <taxon>Paenibacillaceae</taxon>
        <taxon>Paenibacillus</taxon>
    </lineage>
</organism>
<dbReference type="PROSITE" id="PS51257">
    <property type="entry name" value="PROKAR_LIPOPROTEIN"/>
    <property type="match status" value="1"/>
</dbReference>
<evidence type="ECO:0000256" key="1">
    <source>
        <dbReference type="SAM" id="MobiDB-lite"/>
    </source>
</evidence>
<dbReference type="Proteomes" id="UP000304148">
    <property type="component" value="Chromosome"/>
</dbReference>
<gene>
    <name evidence="4" type="ORF">PBLR_12944</name>
</gene>
<dbReference type="RefSeq" id="WP_138186420.1">
    <property type="nucleotide sequence ID" value="NZ_LS992241.1"/>
</dbReference>
<evidence type="ECO:0000259" key="3">
    <source>
        <dbReference type="Pfam" id="PF10646"/>
    </source>
</evidence>
<feature type="compositionally biased region" description="Low complexity" evidence="1">
    <location>
        <begin position="31"/>
        <end position="50"/>
    </location>
</feature>
<keyword evidence="2" id="KW-0732">Signal</keyword>
<dbReference type="Pfam" id="PF10646">
    <property type="entry name" value="Germane"/>
    <property type="match status" value="1"/>
</dbReference>
<proteinExistence type="predicted"/>
<dbReference type="AlphaFoldDB" id="A0A383RD69"/>
<feature type="compositionally biased region" description="Basic and acidic residues" evidence="1">
    <location>
        <begin position="71"/>
        <end position="84"/>
    </location>
</feature>